<evidence type="ECO:0008006" key="4">
    <source>
        <dbReference type="Google" id="ProtNLM"/>
    </source>
</evidence>
<accession>A0A8S4PH14</accession>
<evidence type="ECO:0000313" key="2">
    <source>
        <dbReference type="EMBL" id="CAH1790714.1"/>
    </source>
</evidence>
<sequence length="229" mass="25926">MSILIIICMLIFNVNRRIDAQVFGNVYARQDDIAVVTCNVNYPSSERLEWFELEQSANPNPPPVYTSVNNPGHTTKNPDKYEMVLGPRYDLAINVNRPENQHYCVVKDASGNEVSRPNTWNIWVADGPNCQDQIVQVSVNNVARLVCRQGSHGSSFPMEWYTAAGNVLESTKEYHYETKHQYLTLTHEFVANIGHHNMVFGCTLHSKETGPNDLATFTYATCSTRIEII</sequence>
<protein>
    <recommendedName>
        <fullName evidence="4">Ig-like domain-containing protein</fullName>
    </recommendedName>
</protein>
<comment type="caution">
    <text evidence="2">The sequence shown here is derived from an EMBL/GenBank/DDBJ whole genome shotgun (WGS) entry which is preliminary data.</text>
</comment>
<keyword evidence="1" id="KW-0732">Signal</keyword>
<evidence type="ECO:0000313" key="3">
    <source>
        <dbReference type="Proteomes" id="UP000749559"/>
    </source>
</evidence>
<proteinExistence type="predicted"/>
<dbReference type="AlphaFoldDB" id="A0A8S4PH14"/>
<gene>
    <name evidence="2" type="ORF">OFUS_LOCUS15888</name>
</gene>
<dbReference type="EMBL" id="CAIIXF020000008">
    <property type="protein sequence ID" value="CAH1790714.1"/>
    <property type="molecule type" value="Genomic_DNA"/>
</dbReference>
<keyword evidence="3" id="KW-1185">Reference proteome</keyword>
<organism evidence="2 3">
    <name type="scientific">Owenia fusiformis</name>
    <name type="common">Polychaete worm</name>
    <dbReference type="NCBI Taxonomy" id="6347"/>
    <lineage>
        <taxon>Eukaryota</taxon>
        <taxon>Metazoa</taxon>
        <taxon>Spiralia</taxon>
        <taxon>Lophotrochozoa</taxon>
        <taxon>Annelida</taxon>
        <taxon>Polychaeta</taxon>
        <taxon>Sedentaria</taxon>
        <taxon>Canalipalpata</taxon>
        <taxon>Sabellida</taxon>
        <taxon>Oweniida</taxon>
        <taxon>Oweniidae</taxon>
        <taxon>Owenia</taxon>
    </lineage>
</organism>
<reference evidence="2" key="1">
    <citation type="submission" date="2022-03" db="EMBL/GenBank/DDBJ databases">
        <authorList>
            <person name="Martin C."/>
        </authorList>
    </citation>
    <scope>NUCLEOTIDE SEQUENCE</scope>
</reference>
<name>A0A8S4PH14_OWEFU</name>
<feature type="chain" id="PRO_5035732838" description="Ig-like domain-containing protein" evidence="1">
    <location>
        <begin position="21"/>
        <end position="229"/>
    </location>
</feature>
<dbReference type="Proteomes" id="UP000749559">
    <property type="component" value="Unassembled WGS sequence"/>
</dbReference>
<feature type="signal peptide" evidence="1">
    <location>
        <begin position="1"/>
        <end position="20"/>
    </location>
</feature>
<evidence type="ECO:0000256" key="1">
    <source>
        <dbReference type="SAM" id="SignalP"/>
    </source>
</evidence>